<dbReference type="PANTHER" id="PTHR43482">
    <property type="entry name" value="PROTEIN AST1-RELATED"/>
    <property type="match status" value="1"/>
</dbReference>
<organism evidence="2 3">
    <name type="scientific">Salinimonas iocasae</name>
    <dbReference type="NCBI Taxonomy" id="2572577"/>
    <lineage>
        <taxon>Bacteria</taxon>
        <taxon>Pseudomonadati</taxon>
        <taxon>Pseudomonadota</taxon>
        <taxon>Gammaproteobacteria</taxon>
        <taxon>Alteromonadales</taxon>
        <taxon>Alteromonadaceae</taxon>
        <taxon>Alteromonas/Salinimonas group</taxon>
        <taxon>Salinimonas</taxon>
    </lineage>
</organism>
<keyword evidence="3" id="KW-1185">Reference proteome</keyword>
<dbReference type="EMBL" id="CP039852">
    <property type="protein sequence ID" value="QCZ94905.1"/>
    <property type="molecule type" value="Genomic_DNA"/>
</dbReference>
<evidence type="ECO:0000259" key="1">
    <source>
        <dbReference type="SMART" id="SM00829"/>
    </source>
</evidence>
<evidence type="ECO:0000313" key="2">
    <source>
        <dbReference type="EMBL" id="QCZ94905.1"/>
    </source>
</evidence>
<dbReference type="PANTHER" id="PTHR43482:SF1">
    <property type="entry name" value="PROTEIN AST1-RELATED"/>
    <property type="match status" value="1"/>
</dbReference>
<dbReference type="InterPro" id="IPR011032">
    <property type="entry name" value="GroES-like_sf"/>
</dbReference>
<dbReference type="RefSeq" id="WP_139757637.1">
    <property type="nucleotide sequence ID" value="NZ_CP039852.1"/>
</dbReference>
<dbReference type="AlphaFoldDB" id="A0A5B7YH81"/>
<dbReference type="SMART" id="SM00829">
    <property type="entry name" value="PKS_ER"/>
    <property type="match status" value="1"/>
</dbReference>
<sequence length="316" mass="34453">MTATKNKAWHFDRAGRALYQEETPLPDLAPDEILIENKASGINPVDWKFIEDDPLNWPKGRIPGVDGAGEVVATGAEIDEAMIGQQVTYHQSLQQNGSFAAFTIVKANRVMQLPRNMSFEFAAALPCPMLTAWHAVSKLPPSPGAKVLVAGLGAVNKLTVQFLKRADYEVHALSGSLDEEEASALGITTVHRNKENLSRQYFAVIDAVSADNATELVSLLQANGHIVCIQGRIEKPVDPAFTRTISYHEVALGALHQYGDEEAWTTLMKDGEALLEDIQAGLVTVDDPVLFPFSEMNHALSHSRQTKEKTVLDTAG</sequence>
<dbReference type="InterPro" id="IPR013154">
    <property type="entry name" value="ADH-like_N"/>
</dbReference>
<dbReference type="Gene3D" id="3.90.180.10">
    <property type="entry name" value="Medium-chain alcohol dehydrogenases, catalytic domain"/>
    <property type="match status" value="1"/>
</dbReference>
<dbReference type="Pfam" id="PF08240">
    <property type="entry name" value="ADH_N"/>
    <property type="match status" value="1"/>
</dbReference>
<dbReference type="InterPro" id="IPR020843">
    <property type="entry name" value="ER"/>
</dbReference>
<dbReference type="SUPFAM" id="SSF51735">
    <property type="entry name" value="NAD(P)-binding Rossmann-fold domains"/>
    <property type="match status" value="1"/>
</dbReference>
<proteinExistence type="predicted"/>
<dbReference type="InterPro" id="IPR036291">
    <property type="entry name" value="NAD(P)-bd_dom_sf"/>
</dbReference>
<name>A0A5B7YH81_9ALTE</name>
<dbReference type="SUPFAM" id="SSF50129">
    <property type="entry name" value="GroES-like"/>
    <property type="match status" value="1"/>
</dbReference>
<dbReference type="KEGG" id="salk:FBQ74_16140"/>
<gene>
    <name evidence="2" type="ORF">FBQ74_16140</name>
</gene>
<dbReference type="GO" id="GO:0016491">
    <property type="term" value="F:oxidoreductase activity"/>
    <property type="evidence" value="ECO:0007669"/>
    <property type="project" value="InterPro"/>
</dbReference>
<dbReference type="Gene3D" id="3.40.50.720">
    <property type="entry name" value="NAD(P)-binding Rossmann-like Domain"/>
    <property type="match status" value="1"/>
</dbReference>
<accession>A0A5B7YH81</accession>
<dbReference type="OrthoDB" id="9771084at2"/>
<dbReference type="Proteomes" id="UP000304912">
    <property type="component" value="Chromosome"/>
</dbReference>
<feature type="domain" description="Enoyl reductase (ER)" evidence="1">
    <location>
        <begin position="15"/>
        <end position="312"/>
    </location>
</feature>
<dbReference type="InterPro" id="IPR052585">
    <property type="entry name" value="Lipid_raft_assoc_Zn_ADH"/>
</dbReference>
<reference evidence="2 3" key="1">
    <citation type="submission" date="2019-04" db="EMBL/GenBank/DDBJ databases">
        <title>Salinimonas iocasae sp. nov., a halophilic bacterium isolated from the outer tube casing of tubeworms in Okinawa Trough.</title>
        <authorList>
            <person name="Zhang H."/>
            <person name="Wang H."/>
            <person name="Li C."/>
        </authorList>
    </citation>
    <scope>NUCLEOTIDE SEQUENCE [LARGE SCALE GENOMIC DNA]</scope>
    <source>
        <strain evidence="2 3">KX18D6</strain>
    </source>
</reference>
<evidence type="ECO:0000313" key="3">
    <source>
        <dbReference type="Proteomes" id="UP000304912"/>
    </source>
</evidence>
<protein>
    <submittedName>
        <fullName evidence="2">Alcohol dehydrogenase</fullName>
    </submittedName>
</protein>